<feature type="region of interest" description="Disordered" evidence="1">
    <location>
        <begin position="1"/>
        <end position="22"/>
    </location>
</feature>
<evidence type="ECO:0000313" key="3">
    <source>
        <dbReference type="Proteomes" id="UP000266188"/>
    </source>
</evidence>
<reference evidence="3" key="1">
    <citation type="submission" date="2017-02" db="EMBL/GenBank/DDBJ databases">
        <authorList>
            <person name="Tafer H."/>
            <person name="Lopandic K."/>
        </authorList>
    </citation>
    <scope>NUCLEOTIDE SEQUENCE [LARGE SCALE GENOMIC DNA]</scope>
    <source>
        <strain evidence="3">CBS 366.77</strain>
    </source>
</reference>
<evidence type="ECO:0000313" key="2">
    <source>
        <dbReference type="EMBL" id="RJE21408.1"/>
    </source>
</evidence>
<dbReference type="Proteomes" id="UP000266188">
    <property type="component" value="Unassembled WGS sequence"/>
</dbReference>
<comment type="caution">
    <text evidence="2">The sequence shown here is derived from an EMBL/GenBank/DDBJ whole genome shotgun (WGS) entry which is preliminary data.</text>
</comment>
<gene>
    <name evidence="2" type="ORF">PHISCL_06239</name>
</gene>
<dbReference type="OrthoDB" id="66095at2759"/>
<sequence length="264" mass="30257">MSSPNEEPANVPEPGPEPLYPNISDVLKTRHVLRWKIREEGLPMEIVDMIIDAAEYWPSTEVRLGKRVVIRQDRDQELVRTVPLCFDEESLKSTNPKPLPHRQTHPCRKIVFSISAHDQGWGGTPQPSKFGGSYTWFDTEIIHNAHEIPREPQDTAEKPPEQARHFEPSDPFLLPSVHKLQSNARAQREEQHYTIVWHHLDNIRADSSEAEEIENSQGRGRATLDGSKVRDLEVGDSVAVWGRARFGGWSNFVIRLNVRVFWVV</sequence>
<proteinExistence type="predicted"/>
<organism evidence="2 3">
    <name type="scientific">Aspergillus sclerotialis</name>
    <dbReference type="NCBI Taxonomy" id="2070753"/>
    <lineage>
        <taxon>Eukaryota</taxon>
        <taxon>Fungi</taxon>
        <taxon>Dikarya</taxon>
        <taxon>Ascomycota</taxon>
        <taxon>Pezizomycotina</taxon>
        <taxon>Eurotiomycetes</taxon>
        <taxon>Eurotiomycetidae</taxon>
        <taxon>Eurotiales</taxon>
        <taxon>Aspergillaceae</taxon>
        <taxon>Aspergillus</taxon>
        <taxon>Aspergillus subgen. Polypaecilum</taxon>
    </lineage>
</organism>
<protein>
    <submittedName>
        <fullName evidence="2">Uncharacterized protein</fullName>
    </submittedName>
</protein>
<dbReference type="AlphaFoldDB" id="A0A3A2ZE33"/>
<name>A0A3A2ZE33_9EURO</name>
<accession>A0A3A2ZE33</accession>
<dbReference type="STRING" id="2070753.A0A3A2ZE33"/>
<evidence type="ECO:0000256" key="1">
    <source>
        <dbReference type="SAM" id="MobiDB-lite"/>
    </source>
</evidence>
<keyword evidence="3" id="KW-1185">Reference proteome</keyword>
<dbReference type="EMBL" id="MVGC01000230">
    <property type="protein sequence ID" value="RJE21408.1"/>
    <property type="molecule type" value="Genomic_DNA"/>
</dbReference>